<dbReference type="Pfam" id="PF00176">
    <property type="entry name" value="SNF2-rel_dom"/>
    <property type="match status" value="1"/>
</dbReference>
<feature type="domain" description="Helicase ATP-binding" evidence="7">
    <location>
        <begin position="876"/>
        <end position="1053"/>
    </location>
</feature>
<dbReference type="GO" id="GO:0140658">
    <property type="term" value="F:ATP-dependent chromatin remodeler activity"/>
    <property type="evidence" value="ECO:0007669"/>
    <property type="project" value="TreeGrafter"/>
</dbReference>
<feature type="compositionally biased region" description="Basic residues" evidence="6">
    <location>
        <begin position="248"/>
        <end position="260"/>
    </location>
</feature>
<dbReference type="GO" id="GO:0000785">
    <property type="term" value="C:chromatin"/>
    <property type="evidence" value="ECO:0007669"/>
    <property type="project" value="TreeGrafter"/>
</dbReference>
<dbReference type="GO" id="GO:0003682">
    <property type="term" value="F:chromatin binding"/>
    <property type="evidence" value="ECO:0007669"/>
    <property type="project" value="TreeGrafter"/>
</dbReference>
<dbReference type="GO" id="GO:0042393">
    <property type="term" value="F:histone binding"/>
    <property type="evidence" value="ECO:0007669"/>
    <property type="project" value="TreeGrafter"/>
</dbReference>
<feature type="compositionally biased region" description="Acidic residues" evidence="6">
    <location>
        <begin position="172"/>
        <end position="198"/>
    </location>
</feature>
<feature type="region of interest" description="Disordered" evidence="6">
    <location>
        <begin position="660"/>
        <end position="683"/>
    </location>
</feature>
<evidence type="ECO:0000259" key="7">
    <source>
        <dbReference type="PROSITE" id="PS51192"/>
    </source>
</evidence>
<dbReference type="SUPFAM" id="SSF52540">
    <property type="entry name" value="P-loop containing nucleoside triphosphate hydrolases"/>
    <property type="match status" value="2"/>
</dbReference>
<evidence type="ECO:0000256" key="6">
    <source>
        <dbReference type="SAM" id="MobiDB-lite"/>
    </source>
</evidence>
<evidence type="ECO:0000313" key="10">
    <source>
        <dbReference type="Proteomes" id="UP000807469"/>
    </source>
</evidence>
<dbReference type="SUPFAM" id="SSF54160">
    <property type="entry name" value="Chromo domain-like"/>
    <property type="match status" value="1"/>
</dbReference>
<gene>
    <name evidence="9" type="ORF">BDN70DRAFT_878461</name>
</gene>
<keyword evidence="4" id="KW-0067">ATP-binding</keyword>
<dbReference type="InterPro" id="IPR000330">
    <property type="entry name" value="SNF2_N"/>
</dbReference>
<dbReference type="Gene3D" id="3.40.50.10810">
    <property type="entry name" value="Tandem AAA-ATPase domain"/>
    <property type="match status" value="1"/>
</dbReference>
<comment type="subcellular location">
    <subcellularLocation>
        <location evidence="1">Nucleus</location>
    </subcellularLocation>
</comment>
<evidence type="ECO:0000256" key="5">
    <source>
        <dbReference type="ARBA" id="ARBA00023242"/>
    </source>
</evidence>
<feature type="compositionally biased region" description="Polar residues" evidence="6">
    <location>
        <begin position="1627"/>
        <end position="1644"/>
    </location>
</feature>
<evidence type="ECO:0000256" key="3">
    <source>
        <dbReference type="ARBA" id="ARBA00022801"/>
    </source>
</evidence>
<dbReference type="Gene3D" id="3.40.50.300">
    <property type="entry name" value="P-loop containing nucleotide triphosphate hydrolases"/>
    <property type="match status" value="1"/>
</dbReference>
<dbReference type="GO" id="GO:0005524">
    <property type="term" value="F:ATP binding"/>
    <property type="evidence" value="ECO:0007669"/>
    <property type="project" value="UniProtKB-KW"/>
</dbReference>
<feature type="compositionally biased region" description="Basic and acidic residues" evidence="6">
    <location>
        <begin position="1432"/>
        <end position="1442"/>
    </location>
</feature>
<dbReference type="PROSITE" id="PS51194">
    <property type="entry name" value="HELICASE_CTER"/>
    <property type="match status" value="1"/>
</dbReference>
<dbReference type="InterPro" id="IPR049730">
    <property type="entry name" value="SNF2/RAD54-like_C"/>
</dbReference>
<feature type="region of interest" description="Disordered" evidence="6">
    <location>
        <begin position="1"/>
        <end position="26"/>
    </location>
</feature>
<keyword evidence="2" id="KW-0547">Nucleotide-binding</keyword>
<dbReference type="PANTHER" id="PTHR45623">
    <property type="entry name" value="CHROMODOMAIN-HELICASE-DNA-BINDING PROTEIN 3-RELATED-RELATED"/>
    <property type="match status" value="1"/>
</dbReference>
<dbReference type="InterPro" id="IPR056616">
    <property type="entry name" value="Chromo_MIT1"/>
</dbReference>
<feature type="compositionally biased region" description="Acidic residues" evidence="6">
    <location>
        <begin position="267"/>
        <end position="283"/>
    </location>
</feature>
<dbReference type="GO" id="GO:0016887">
    <property type="term" value="F:ATP hydrolysis activity"/>
    <property type="evidence" value="ECO:0007669"/>
    <property type="project" value="TreeGrafter"/>
</dbReference>
<keyword evidence="10" id="KW-1185">Reference proteome</keyword>
<sequence length="1713" mass="194595">MLIRRKRDPDMNGGRTEGLPSTHLSSEAFRANEATSNFTNKASCKFAYVEPPQLQASQKQLYKPTNETSLQDNLGMPLTDVIGEYEQDDQLYYFARYDGGIARKFSAIPFRKVYKDLVDEYEKKKSEGRLEPFDPSASYIHPLSRIKVKIRISSDRRARASQSQEPEYVPASDEEVESVEDSAGEIEESDDDEGDEDYDGPRTRVQPCRAARASTRKELPFSPKKARQVNVLVSDSEESGAESEAKKGSRATRKSTRTRKTTTIVIDSDDDNYVDEDDEEDEDIYIKKKNEDKAKKKKPHRPKSAQPMYGRFRDISTLDDDPFSDDDDNELLRHHRDICEKCHLAPAHKLLISFKKKSKRKGKKRKRSTDDEFEESDNEEKFEQMGGWVQCLRCPVSAHWKCLASTQRDEILRATRERDKSEWAIQGESDALLAAPKKRSGLSINQITEFICGACSRGGICMGCMETALMPDLSRTKGVELQKTDSEDIIMKDGTSASSEPVRSLARELLFRCFTCKRLAHYRHLSLPPNQGGDFDLRDIAAHYQHAKNWLCPDCSSFGYGLDKIIAWRPYPANAKEPALGWREIPDYKSLLPREYLVKWAGRSYRRIQWVPHMWLVSTNLAKLKNFISGGTKVELLKEPVELQEDKMDIDEPGRDILFDNAEESRPPSVKPGEELTTHDALPDAERRIPIPWKTVDRILDVLLWRPPAKTKKSAPQTKRKKTIAIISEDEGSDDNKSRRPPVQIFEKGEQPPSHSTETIDEWESHDLLTKDDVDSVVWAFIKWDGLNYDEATWDTPPRPGELGYAAFKSAFGRFIDGQTVFVPKQTKAYWETFDNRKKDEYRKRHLLKEASDLELGQAPGLKLMPFQVDGFNWLCNNWWNHQHCILADEMGLGKTVQIVTFLGNIAANWNAFPALVVVPNSTITNWVREFERWAPHLRVVPFSGEKAARDVIKTFELFHKSPPPGNTTTKFHVLVTTYETLTNAKEFTPVFRNQPRWEVLVVDEGQRLKSDASLLFRKLNELNTAHRIIMTGTPLNNNMRELFNLMNFLDPENWHDLEALEKQHEVLDEELIKQLHARLRPYFLRRIKSEVLELPPKNEVIVPISMAPLQREVYRSILSHNLNILNGLAQPTNGQSGITKSRINNVLMQLRKCLQHPYLYAEDIEPRNLPARETHEKLIDASGKLRFLKALLPKLKEHGHRVLLFSQFVIALNVIEDFLQGEGYKFLRLDGSTQGSVRQKAMDEYNKPGSEYFIFLLTTRAGGVGINLFTADTVIIFDPDFNPHQDLQAIARAYRYGQKKTCLVFKLMVKDSAEERIVQIGKKKLVLDHLIVQKMDDDDEGGGENVQSILTYGAQALFDSEQEARDITYSEHDIDKLLEKTEKEAVQEAPKAAGLTFSFAKIWSADKDLLEEVVEDEQKDSWAQTLQKLNTEREKQQEREIAQSGRGARRKAADIANTKMHVSAEGSGVFEQKSKRASKSVDGSAYSGSDKEVSDGSDSDVAMVDDEFVIKTGVNAHKGKARMRHNPLDFIQDLNGSVCGLCRTKHDPGDCPMAERSENLAEYREMLILHTDDEPWEERSYAVRVIDEILHERGHLSLIAGQPLHPLPKAVVAPPAPKKSKGPEVANSSQIHKEQASSSQSNEQKTKVPPSSCELCQKLHSLEDCPVVLAGSASIASYLSSLESKDDPVLTSTIGKLRRLLMKAKARENIPA</sequence>
<dbReference type="InterPro" id="IPR027417">
    <property type="entry name" value="P-loop_NTPase"/>
</dbReference>
<dbReference type="EMBL" id="MU155207">
    <property type="protein sequence ID" value="KAF9479710.1"/>
    <property type="molecule type" value="Genomic_DNA"/>
</dbReference>
<protein>
    <recommendedName>
        <fullName evidence="11">Chromatin remodeling factor mit1</fullName>
    </recommendedName>
</protein>
<dbReference type="SMART" id="SM00490">
    <property type="entry name" value="HELICc"/>
    <property type="match status" value="1"/>
</dbReference>
<dbReference type="CDD" id="cd18793">
    <property type="entry name" value="SF2_C_SNF"/>
    <property type="match status" value="1"/>
</dbReference>
<keyword evidence="3" id="KW-0378">Hydrolase</keyword>
<accession>A0A9P6D0X6</accession>
<dbReference type="GO" id="GO:0003677">
    <property type="term" value="F:DNA binding"/>
    <property type="evidence" value="ECO:0007669"/>
    <property type="project" value="TreeGrafter"/>
</dbReference>
<feature type="region of interest" description="Disordered" evidence="6">
    <location>
        <begin position="157"/>
        <end position="323"/>
    </location>
</feature>
<dbReference type="PROSITE" id="PS51192">
    <property type="entry name" value="HELICASE_ATP_BIND_1"/>
    <property type="match status" value="1"/>
</dbReference>
<dbReference type="InterPro" id="IPR014001">
    <property type="entry name" value="Helicase_ATP-bd"/>
</dbReference>
<organism evidence="9 10">
    <name type="scientific">Pholiota conissans</name>
    <dbReference type="NCBI Taxonomy" id="109636"/>
    <lineage>
        <taxon>Eukaryota</taxon>
        <taxon>Fungi</taxon>
        <taxon>Dikarya</taxon>
        <taxon>Basidiomycota</taxon>
        <taxon>Agaricomycotina</taxon>
        <taxon>Agaricomycetes</taxon>
        <taxon>Agaricomycetidae</taxon>
        <taxon>Agaricales</taxon>
        <taxon>Agaricineae</taxon>
        <taxon>Strophariaceae</taxon>
        <taxon>Pholiota</taxon>
    </lineage>
</organism>
<dbReference type="InterPro" id="IPR001650">
    <property type="entry name" value="Helicase_C-like"/>
</dbReference>
<dbReference type="Pfam" id="PF23615">
    <property type="entry name" value="Chromo_MIT1"/>
    <property type="match status" value="1"/>
</dbReference>
<dbReference type="SMART" id="SM00487">
    <property type="entry name" value="DEXDc"/>
    <property type="match status" value="1"/>
</dbReference>
<evidence type="ECO:0000313" key="9">
    <source>
        <dbReference type="EMBL" id="KAF9479710.1"/>
    </source>
</evidence>
<evidence type="ECO:0000256" key="2">
    <source>
        <dbReference type="ARBA" id="ARBA00022741"/>
    </source>
</evidence>
<evidence type="ECO:0000256" key="4">
    <source>
        <dbReference type="ARBA" id="ARBA00022840"/>
    </source>
</evidence>
<proteinExistence type="predicted"/>
<dbReference type="GO" id="GO:0005634">
    <property type="term" value="C:nucleus"/>
    <property type="evidence" value="ECO:0007669"/>
    <property type="project" value="UniProtKB-SubCell"/>
</dbReference>
<dbReference type="InterPro" id="IPR038718">
    <property type="entry name" value="SNF2-like_sf"/>
</dbReference>
<feature type="region of interest" description="Disordered" evidence="6">
    <location>
        <begin position="711"/>
        <end position="758"/>
    </location>
</feature>
<dbReference type="Pfam" id="PF00271">
    <property type="entry name" value="Helicase_C"/>
    <property type="match status" value="1"/>
</dbReference>
<feature type="compositionally biased region" description="Basic and acidic residues" evidence="6">
    <location>
        <begin position="284"/>
        <end position="294"/>
    </location>
</feature>
<evidence type="ECO:0000256" key="1">
    <source>
        <dbReference type="ARBA" id="ARBA00004123"/>
    </source>
</evidence>
<evidence type="ECO:0008006" key="11">
    <source>
        <dbReference type="Google" id="ProtNLM"/>
    </source>
</evidence>
<feature type="compositionally biased region" description="Basic residues" evidence="6">
    <location>
        <begin position="711"/>
        <end position="723"/>
    </location>
</feature>
<feature type="region of interest" description="Disordered" evidence="6">
    <location>
        <begin position="1608"/>
        <end position="1650"/>
    </location>
</feature>
<keyword evidence="5" id="KW-0539">Nucleus</keyword>
<dbReference type="Proteomes" id="UP000807469">
    <property type="component" value="Unassembled WGS sequence"/>
</dbReference>
<name>A0A9P6D0X6_9AGAR</name>
<evidence type="ECO:0000259" key="8">
    <source>
        <dbReference type="PROSITE" id="PS51194"/>
    </source>
</evidence>
<feature type="region of interest" description="Disordered" evidence="6">
    <location>
        <begin position="1432"/>
        <end position="1500"/>
    </location>
</feature>
<feature type="domain" description="Helicase C-terminal" evidence="8">
    <location>
        <begin position="1188"/>
        <end position="1339"/>
    </location>
</feature>
<comment type="caution">
    <text evidence="9">The sequence shown here is derived from an EMBL/GenBank/DDBJ whole genome shotgun (WGS) entry which is preliminary data.</text>
</comment>
<reference evidence="9" key="1">
    <citation type="submission" date="2020-11" db="EMBL/GenBank/DDBJ databases">
        <authorList>
            <consortium name="DOE Joint Genome Institute"/>
            <person name="Ahrendt S."/>
            <person name="Riley R."/>
            <person name="Andreopoulos W."/>
            <person name="Labutti K."/>
            <person name="Pangilinan J."/>
            <person name="Ruiz-Duenas F.J."/>
            <person name="Barrasa J.M."/>
            <person name="Sanchez-Garcia M."/>
            <person name="Camarero S."/>
            <person name="Miyauchi S."/>
            <person name="Serrano A."/>
            <person name="Linde D."/>
            <person name="Babiker R."/>
            <person name="Drula E."/>
            <person name="Ayuso-Fernandez I."/>
            <person name="Pacheco R."/>
            <person name="Padilla G."/>
            <person name="Ferreira P."/>
            <person name="Barriuso J."/>
            <person name="Kellner H."/>
            <person name="Castanera R."/>
            <person name="Alfaro M."/>
            <person name="Ramirez L."/>
            <person name="Pisabarro A.G."/>
            <person name="Kuo A."/>
            <person name="Tritt A."/>
            <person name="Lipzen A."/>
            <person name="He G."/>
            <person name="Yan M."/>
            <person name="Ng V."/>
            <person name="Cullen D."/>
            <person name="Martin F."/>
            <person name="Rosso M.-N."/>
            <person name="Henrissat B."/>
            <person name="Hibbett D."/>
            <person name="Martinez A.T."/>
            <person name="Grigoriev I.V."/>
        </authorList>
    </citation>
    <scope>NUCLEOTIDE SEQUENCE</scope>
    <source>
        <strain evidence="9">CIRM-BRFM 674</strain>
    </source>
</reference>
<dbReference type="PANTHER" id="PTHR45623:SF17">
    <property type="entry name" value="CHROMODOMAIN-HELICASE-DNA-BINDING PROTEIN 3-RELATED"/>
    <property type="match status" value="1"/>
</dbReference>
<dbReference type="InterPro" id="IPR016197">
    <property type="entry name" value="Chromo-like_dom_sf"/>
</dbReference>
<dbReference type="OrthoDB" id="5857104at2759"/>